<protein>
    <recommendedName>
        <fullName evidence="3">F-box domain-containing protein</fullName>
    </recommendedName>
</protein>
<dbReference type="OrthoDB" id="10372222at2759"/>
<accession>A0A1E3Q412</accession>
<evidence type="ECO:0000313" key="1">
    <source>
        <dbReference type="EMBL" id="ODQ71892.1"/>
    </source>
</evidence>
<reference evidence="1 2" key="1">
    <citation type="journal article" date="2016" name="Proc. Natl. Acad. Sci. U.S.A.">
        <title>Comparative genomics of biotechnologically important yeasts.</title>
        <authorList>
            <person name="Riley R."/>
            <person name="Haridas S."/>
            <person name="Wolfe K.H."/>
            <person name="Lopes M.R."/>
            <person name="Hittinger C.T."/>
            <person name="Goeker M."/>
            <person name="Salamov A.A."/>
            <person name="Wisecaver J.H."/>
            <person name="Long T.M."/>
            <person name="Calvey C.H."/>
            <person name="Aerts A.L."/>
            <person name="Barry K.W."/>
            <person name="Choi C."/>
            <person name="Clum A."/>
            <person name="Coughlan A.Y."/>
            <person name="Deshpande S."/>
            <person name="Douglass A.P."/>
            <person name="Hanson S.J."/>
            <person name="Klenk H.-P."/>
            <person name="LaButti K.M."/>
            <person name="Lapidus A."/>
            <person name="Lindquist E.A."/>
            <person name="Lipzen A.M."/>
            <person name="Meier-Kolthoff J.P."/>
            <person name="Ohm R.A."/>
            <person name="Otillar R.P."/>
            <person name="Pangilinan J.L."/>
            <person name="Peng Y."/>
            <person name="Rokas A."/>
            <person name="Rosa C.A."/>
            <person name="Scheuner C."/>
            <person name="Sibirny A.A."/>
            <person name="Slot J.C."/>
            <person name="Stielow J.B."/>
            <person name="Sun H."/>
            <person name="Kurtzman C.P."/>
            <person name="Blackwell M."/>
            <person name="Grigoriev I.V."/>
            <person name="Jeffries T.W."/>
        </authorList>
    </citation>
    <scope>NUCLEOTIDE SEQUENCE [LARGE SCALE GENOMIC DNA]</scope>
    <source>
        <strain evidence="1 2">NRRL Y-11557</strain>
    </source>
</reference>
<dbReference type="Proteomes" id="UP000094385">
    <property type="component" value="Unassembled WGS sequence"/>
</dbReference>
<keyword evidence="2" id="KW-1185">Reference proteome</keyword>
<dbReference type="SUPFAM" id="SSF52047">
    <property type="entry name" value="RNI-like"/>
    <property type="match status" value="1"/>
</dbReference>
<evidence type="ECO:0000313" key="2">
    <source>
        <dbReference type="Proteomes" id="UP000094385"/>
    </source>
</evidence>
<dbReference type="InterPro" id="IPR036047">
    <property type="entry name" value="F-box-like_dom_sf"/>
</dbReference>
<dbReference type="SUPFAM" id="SSF81383">
    <property type="entry name" value="F-box domain"/>
    <property type="match status" value="1"/>
</dbReference>
<organism evidence="1 2">
    <name type="scientific">Lipomyces starkeyi NRRL Y-11557</name>
    <dbReference type="NCBI Taxonomy" id="675824"/>
    <lineage>
        <taxon>Eukaryota</taxon>
        <taxon>Fungi</taxon>
        <taxon>Dikarya</taxon>
        <taxon>Ascomycota</taxon>
        <taxon>Saccharomycotina</taxon>
        <taxon>Lipomycetes</taxon>
        <taxon>Lipomycetales</taxon>
        <taxon>Lipomycetaceae</taxon>
        <taxon>Lipomyces</taxon>
    </lineage>
</organism>
<dbReference type="InterPro" id="IPR032675">
    <property type="entry name" value="LRR_dom_sf"/>
</dbReference>
<sequence>MAVPETTGNVISDRLLTSDQTRLFGLDPCNHDPIARFPREVINMILSHLTLEELSDLQLVSCAWDSCLFQFVVDTSVRGGALDLALFRPRVTAARITRVVKAATMKSVEMTGGIDAYMVLLRQSLSDGLYAKVGKKNVRQLVNNITTELDNLTSLTVDDTFAELLDDWKCFGPSSTIIPNQLKSVTLPLALIQQFYEFLGVTPNFVLFPGIERLSFSSSTMPTTLDDKRWADFSPDCFKRKFVVLPSLQHLSILNDSDTRASVNHRALDFIPMWMPNTETVTCFGLEIYCCRTDDITNDVAYRADFSSLAKLRSLKIVNCQLWLAPRLPATCQSLCLDGTMVRIAVRGRPRLNESYDMFEYNEPGAGTYYDLSEWQDKDVQEYQGLQDVSLCGNPWLVRFHLWFITSQCQVRLRRLDLYGTPLTFIGRPQAAEAPEYDLLRNLMARCPNLEYLGLGGQPTIQERHATNLIRLNHLKEVCLVRTAVKLDEMVRVLEAFRDARRELQVLYYDGGPCLMTNDQYADLRVRFPSIDIRRTF</sequence>
<proteinExistence type="predicted"/>
<gene>
    <name evidence="1" type="ORF">LIPSTDRAFT_64113</name>
</gene>
<evidence type="ECO:0008006" key="3">
    <source>
        <dbReference type="Google" id="ProtNLM"/>
    </source>
</evidence>
<name>A0A1E3Q412_LIPST</name>
<dbReference type="AlphaFoldDB" id="A0A1E3Q412"/>
<dbReference type="EMBL" id="KV454296">
    <property type="protein sequence ID" value="ODQ71892.1"/>
    <property type="molecule type" value="Genomic_DNA"/>
</dbReference>
<dbReference type="Gene3D" id="3.80.10.10">
    <property type="entry name" value="Ribonuclease Inhibitor"/>
    <property type="match status" value="1"/>
</dbReference>